<evidence type="ECO:0000256" key="8">
    <source>
        <dbReference type="ARBA" id="ARBA00031423"/>
    </source>
</evidence>
<keyword evidence="7 10" id="KW-0119">Carbohydrate metabolism</keyword>
<reference evidence="11" key="1">
    <citation type="journal article" date="2015" name="Genome Announc.">
        <title>Draft Genome Sequence of Anaerolineae Strain TC1, a Novel Isolate from a Methanogenic Wastewater Treatment System.</title>
        <authorList>
            <person name="Matsuura N."/>
            <person name="Tourlousse D.M."/>
            <person name="Sun L."/>
            <person name="Toyonaga M."/>
            <person name="Kuroda K."/>
            <person name="Ohashi A."/>
            <person name="Cruz R."/>
            <person name="Yamaguchi T."/>
            <person name="Sekiguchi Y."/>
        </authorList>
    </citation>
    <scope>NUCLEOTIDE SEQUENCE [LARGE SCALE GENOMIC DNA]</scope>
    <source>
        <strain evidence="11">TC1</strain>
    </source>
</reference>
<dbReference type="NCBIfam" id="NF011080">
    <property type="entry name" value="PRK14508.1-3"/>
    <property type="match status" value="1"/>
</dbReference>
<evidence type="ECO:0000256" key="7">
    <source>
        <dbReference type="ARBA" id="ARBA00023277"/>
    </source>
</evidence>
<dbReference type="Gene3D" id="3.20.20.80">
    <property type="entry name" value="Glycosidases"/>
    <property type="match status" value="1"/>
</dbReference>
<keyword evidence="6 10" id="KW-0808">Transferase</keyword>
<name>A0A0S7BY06_9CHLR</name>
<evidence type="ECO:0000313" key="12">
    <source>
        <dbReference type="Proteomes" id="UP000053370"/>
    </source>
</evidence>
<dbReference type="GO" id="GO:0005975">
    <property type="term" value="P:carbohydrate metabolic process"/>
    <property type="evidence" value="ECO:0007669"/>
    <property type="project" value="InterPro"/>
</dbReference>
<sequence>MNLQRSSGILLHPSSFPSLDGIGDLGPQAYYWIDFLKSSGCSIWQVLPLGPTGFGDSPYQSFSAFAGNPYLISSTIMLDEGLLTPEDLSDRPTFPDNKIDYGAAIEWKLKIIDRAYQNFKHDPFELQEEFSNFRKHHAGWLSDYALFMAIKETQNGQSWLNWPELFRKRDPNTLREFSEKFHDLIEQHEFRQFIFFRQWLNLKKYANKKGITIIGDIPIFVSMDSADVWSNPELFYLDDTGRPTVVAGVPPDYFSPTGQLWGNPLYKWAEHERTNFDWWTKRIKSTLIMADLIRLDHFRGFCGYWEVPAGEPTAIKGRWVRGSGRAFLDHLKTKIGDLPIIAEDLGEITQDVLDLRDSFNLPGMKIFQFAFSDDARNLFLPHNYINNCISYTGTHDNDTSLGWYQTAPEKERDFIRRYLSTDGSDIAWKMIDCVWSSVAVYAIAPLQDFLALGSDARMNFPGRAQGNWCYRFKSTDLTPDLAHRILDLNKLYNRIPAINSQPLARPVILYEEP</sequence>
<dbReference type="InterPro" id="IPR003385">
    <property type="entry name" value="Glyco_hydro_77"/>
</dbReference>
<dbReference type="AlphaFoldDB" id="A0A0S7BY06"/>
<evidence type="ECO:0000256" key="1">
    <source>
        <dbReference type="ARBA" id="ARBA00000439"/>
    </source>
</evidence>
<dbReference type="NCBIfam" id="TIGR00217">
    <property type="entry name" value="malQ"/>
    <property type="match status" value="1"/>
</dbReference>
<dbReference type="STRING" id="1678840.ATC1_131316"/>
<dbReference type="EC" id="2.4.1.25" evidence="3 10"/>
<evidence type="ECO:0000256" key="6">
    <source>
        <dbReference type="ARBA" id="ARBA00022679"/>
    </source>
</evidence>
<dbReference type="PANTHER" id="PTHR32438">
    <property type="entry name" value="4-ALPHA-GLUCANOTRANSFERASE DPE1, CHLOROPLASTIC/AMYLOPLASTIC"/>
    <property type="match status" value="1"/>
</dbReference>
<dbReference type="Proteomes" id="UP000053370">
    <property type="component" value="Unassembled WGS sequence"/>
</dbReference>
<evidence type="ECO:0000256" key="5">
    <source>
        <dbReference type="ARBA" id="ARBA00022676"/>
    </source>
</evidence>
<evidence type="ECO:0000256" key="3">
    <source>
        <dbReference type="ARBA" id="ARBA00012560"/>
    </source>
</evidence>
<dbReference type="Pfam" id="PF02446">
    <property type="entry name" value="Glyco_hydro_77"/>
    <property type="match status" value="1"/>
</dbReference>
<dbReference type="OrthoDB" id="9811841at2"/>
<dbReference type="SUPFAM" id="SSF51445">
    <property type="entry name" value="(Trans)glycosidases"/>
    <property type="match status" value="1"/>
</dbReference>
<dbReference type="InterPro" id="IPR017853">
    <property type="entry name" value="GH"/>
</dbReference>
<gene>
    <name evidence="11" type="ORF">ATC1_131316</name>
</gene>
<comment type="similarity">
    <text evidence="2 10">Belongs to the disproportionating enzyme family.</text>
</comment>
<accession>A0A0S7BY06</accession>
<keyword evidence="12" id="KW-1185">Reference proteome</keyword>
<dbReference type="PANTHER" id="PTHR32438:SF5">
    <property type="entry name" value="4-ALPHA-GLUCANOTRANSFERASE DPE1, CHLOROPLASTIC_AMYLOPLASTIC"/>
    <property type="match status" value="1"/>
</dbReference>
<dbReference type="NCBIfam" id="NF011079">
    <property type="entry name" value="PRK14508.1-2"/>
    <property type="match status" value="1"/>
</dbReference>
<organism evidence="11">
    <name type="scientific">Flexilinea flocculi</name>
    <dbReference type="NCBI Taxonomy" id="1678840"/>
    <lineage>
        <taxon>Bacteria</taxon>
        <taxon>Bacillati</taxon>
        <taxon>Chloroflexota</taxon>
        <taxon>Anaerolineae</taxon>
        <taxon>Anaerolineales</taxon>
        <taxon>Anaerolineaceae</taxon>
        <taxon>Flexilinea</taxon>
    </lineage>
</organism>
<comment type="catalytic activity">
    <reaction evidence="1 10">
        <text>Transfers a segment of a (1-&gt;4)-alpha-D-glucan to a new position in an acceptor, which may be glucose or a (1-&gt;4)-alpha-D-glucan.</text>
        <dbReference type="EC" id="2.4.1.25"/>
    </reaction>
</comment>
<dbReference type="EMBL" id="DF968181">
    <property type="protein sequence ID" value="GAP41331.1"/>
    <property type="molecule type" value="Genomic_DNA"/>
</dbReference>
<evidence type="ECO:0000256" key="4">
    <source>
        <dbReference type="ARBA" id="ARBA00020295"/>
    </source>
</evidence>
<dbReference type="GO" id="GO:0004134">
    <property type="term" value="F:4-alpha-glucanotransferase activity"/>
    <property type="evidence" value="ECO:0007669"/>
    <property type="project" value="UniProtKB-EC"/>
</dbReference>
<proteinExistence type="inferred from homology"/>
<evidence type="ECO:0000256" key="10">
    <source>
        <dbReference type="RuleBase" id="RU361207"/>
    </source>
</evidence>
<evidence type="ECO:0000256" key="9">
    <source>
        <dbReference type="ARBA" id="ARBA00031501"/>
    </source>
</evidence>
<dbReference type="PATRIC" id="fig|1678840.3.peg.2771"/>
<keyword evidence="5 10" id="KW-0328">Glycosyltransferase</keyword>
<evidence type="ECO:0000313" key="11">
    <source>
        <dbReference type="EMBL" id="GAP41331.1"/>
    </source>
</evidence>
<protein>
    <recommendedName>
        <fullName evidence="4 10">4-alpha-glucanotransferase</fullName>
        <ecNumber evidence="3 10">2.4.1.25</ecNumber>
    </recommendedName>
    <alternativeName>
        <fullName evidence="8 10">Amylomaltase</fullName>
    </alternativeName>
    <alternativeName>
        <fullName evidence="9 10">Disproportionating enzyme</fullName>
    </alternativeName>
</protein>
<evidence type="ECO:0000256" key="2">
    <source>
        <dbReference type="ARBA" id="ARBA00005684"/>
    </source>
</evidence>